<proteinExistence type="inferred from homology"/>
<dbReference type="RefSeq" id="WP_186845757.1">
    <property type="nucleotide sequence ID" value="NZ_JACOME010000002.1"/>
</dbReference>
<accession>A0ABR6Y1Q0</accession>
<dbReference type="PANTHER" id="PTHR46268:SF6">
    <property type="entry name" value="UNIVERSAL STRESS PROTEIN UP12"/>
    <property type="match status" value="1"/>
</dbReference>
<dbReference type="Gene3D" id="3.40.50.12370">
    <property type="match status" value="1"/>
</dbReference>
<organism evidence="3 4">
    <name type="scientific">Winogradskyella echinorum</name>
    <dbReference type="NCBI Taxonomy" id="538189"/>
    <lineage>
        <taxon>Bacteria</taxon>
        <taxon>Pseudomonadati</taxon>
        <taxon>Bacteroidota</taxon>
        <taxon>Flavobacteriia</taxon>
        <taxon>Flavobacteriales</taxon>
        <taxon>Flavobacteriaceae</taxon>
        <taxon>Winogradskyella</taxon>
    </lineage>
</organism>
<reference evidence="3 4" key="1">
    <citation type="submission" date="2020-08" db="EMBL/GenBank/DDBJ databases">
        <title>Winogradskyella ouciana sp. nov., isolated from the hadal seawater of the Mariana Trench.</title>
        <authorList>
            <person name="He X."/>
        </authorList>
    </citation>
    <scope>NUCLEOTIDE SEQUENCE [LARGE SCALE GENOMIC DNA]</scope>
    <source>
        <strain evidence="3 4">KCTC 22026</strain>
    </source>
</reference>
<dbReference type="PRINTS" id="PR01438">
    <property type="entry name" value="UNVRSLSTRESS"/>
</dbReference>
<dbReference type="InterPro" id="IPR006015">
    <property type="entry name" value="Universal_stress_UspA"/>
</dbReference>
<dbReference type="Pfam" id="PF00582">
    <property type="entry name" value="Usp"/>
    <property type="match status" value="1"/>
</dbReference>
<comment type="similarity">
    <text evidence="1">Belongs to the universal stress protein A family.</text>
</comment>
<evidence type="ECO:0000259" key="2">
    <source>
        <dbReference type="Pfam" id="PF00582"/>
    </source>
</evidence>
<dbReference type="PANTHER" id="PTHR46268">
    <property type="entry name" value="STRESS RESPONSE PROTEIN NHAX"/>
    <property type="match status" value="1"/>
</dbReference>
<protein>
    <submittedName>
        <fullName evidence="3">Universal stress protein</fullName>
    </submittedName>
</protein>
<keyword evidence="4" id="KW-1185">Reference proteome</keyword>
<dbReference type="InterPro" id="IPR006016">
    <property type="entry name" value="UspA"/>
</dbReference>
<evidence type="ECO:0000313" key="4">
    <source>
        <dbReference type="Proteomes" id="UP000607435"/>
    </source>
</evidence>
<gene>
    <name evidence="3" type="ORF">H6H04_09660</name>
</gene>
<dbReference type="CDD" id="cd00293">
    <property type="entry name" value="USP-like"/>
    <property type="match status" value="1"/>
</dbReference>
<dbReference type="Proteomes" id="UP000607435">
    <property type="component" value="Unassembled WGS sequence"/>
</dbReference>
<comment type="caution">
    <text evidence="3">The sequence shown here is derived from an EMBL/GenBank/DDBJ whole genome shotgun (WGS) entry which is preliminary data.</text>
</comment>
<evidence type="ECO:0000313" key="3">
    <source>
        <dbReference type="EMBL" id="MBC3846645.1"/>
    </source>
</evidence>
<sequence>MRNILLLTDFSKNALNAIHYAINLYGSKCKYYILHVKRSTSYTTDDILTAGNESIYDSIFKNDKNELESVVTDLKNKFQPTTLNIETIMDFDVLTDAVNQVVKSKNIDLVVMGTNGATGAKEVIFGSNTINVIRKVNCDTLVIPENFEYRKIKEIVLPLDALDSVIGQPFSRILEFVKSYESKLHLLRINQNGSIPNSQLSDKEGINTLSKEMSYSYNIINNIPMHYAVSGFIQTQNIDLMILIEQKELMFERFFMGSTTTKIGNNLTVPLMVFHS</sequence>
<dbReference type="EMBL" id="JACOME010000002">
    <property type="protein sequence ID" value="MBC3846645.1"/>
    <property type="molecule type" value="Genomic_DNA"/>
</dbReference>
<evidence type="ECO:0000256" key="1">
    <source>
        <dbReference type="ARBA" id="ARBA00008791"/>
    </source>
</evidence>
<dbReference type="SUPFAM" id="SSF52402">
    <property type="entry name" value="Adenine nucleotide alpha hydrolases-like"/>
    <property type="match status" value="2"/>
</dbReference>
<name>A0ABR6Y1Q0_9FLAO</name>
<feature type="domain" description="UspA" evidence="2">
    <location>
        <begin position="1"/>
        <end position="144"/>
    </location>
</feature>